<dbReference type="Gene3D" id="1.20.58.320">
    <property type="entry name" value="TPR-like"/>
    <property type="match status" value="1"/>
</dbReference>
<dbReference type="EMBL" id="BPFB01000023">
    <property type="protein sequence ID" value="GIU47492.1"/>
    <property type="molecule type" value="Genomic_DNA"/>
</dbReference>
<protein>
    <submittedName>
        <fullName evidence="1">Membrane protein</fullName>
    </submittedName>
</protein>
<sequence length="184" mass="21365">MPNTQHSPDDIIHFWFNEIDPKAWFDNDSEFDALIKQRFEPLLIQAKQGELYHWRITPQGRLAEIIILDQFSRNIYRDTPQAFAADPMALALAQEAVAAGADQQLNVSYVSFLYMPYMHSESRAIHEVALILFSREAVTANLPFEQRHKAIIDRFGRYPHRNHILGRRSTPEEVAFLQQPGSRF</sequence>
<evidence type="ECO:0000313" key="1">
    <source>
        <dbReference type="EMBL" id="GIU47492.1"/>
    </source>
</evidence>
<dbReference type="Proteomes" id="UP000761574">
    <property type="component" value="Unassembled WGS sequence"/>
</dbReference>
<dbReference type="RefSeq" id="WP_119977723.1">
    <property type="nucleotide sequence ID" value="NZ_BPFB01000023.1"/>
</dbReference>
<name>A0ABQ4PJ25_9GAMM</name>
<comment type="caution">
    <text evidence="1">The sequence shown here is derived from an EMBL/GenBank/DDBJ whole genome shotgun (WGS) entry which is preliminary data.</text>
</comment>
<organism evidence="1 2">
    <name type="scientific">Shewanella algidipiscicola</name>
    <dbReference type="NCBI Taxonomy" id="614070"/>
    <lineage>
        <taxon>Bacteria</taxon>
        <taxon>Pseudomonadati</taxon>
        <taxon>Pseudomonadota</taxon>
        <taxon>Gammaproteobacteria</taxon>
        <taxon>Alteromonadales</taxon>
        <taxon>Shewanellaceae</taxon>
        <taxon>Shewanella</taxon>
    </lineage>
</organism>
<accession>A0ABQ4PJ25</accession>
<dbReference type="Gene3D" id="1.25.40.10">
    <property type="entry name" value="Tetratricopeptide repeat domain"/>
    <property type="match status" value="1"/>
</dbReference>
<dbReference type="Pfam" id="PF06041">
    <property type="entry name" value="DUF924"/>
    <property type="match status" value="1"/>
</dbReference>
<keyword evidence="2" id="KW-1185">Reference proteome</keyword>
<dbReference type="InterPro" id="IPR010323">
    <property type="entry name" value="DUF924"/>
</dbReference>
<evidence type="ECO:0000313" key="2">
    <source>
        <dbReference type="Proteomes" id="UP000761574"/>
    </source>
</evidence>
<proteinExistence type="predicted"/>
<dbReference type="SUPFAM" id="SSF48452">
    <property type="entry name" value="TPR-like"/>
    <property type="match status" value="1"/>
</dbReference>
<gene>
    <name evidence="1" type="ORF">TUM4630_21630</name>
</gene>
<dbReference type="InterPro" id="IPR011990">
    <property type="entry name" value="TPR-like_helical_dom_sf"/>
</dbReference>
<reference evidence="1 2" key="1">
    <citation type="submission" date="2021-05" db="EMBL/GenBank/DDBJ databases">
        <title>Molecular characterization for Shewanella algae harboring chromosomal blaOXA-55-like strains isolated from clinical and environment sample.</title>
        <authorList>
            <person name="Ohama Y."/>
            <person name="Aoki K."/>
            <person name="Harada S."/>
            <person name="Moriya K."/>
            <person name="Ishii Y."/>
            <person name="Tateda K."/>
        </authorList>
    </citation>
    <scope>NUCLEOTIDE SEQUENCE [LARGE SCALE GENOMIC DNA]</scope>
    <source>
        <strain evidence="1 2">LMG 23746</strain>
    </source>
</reference>